<dbReference type="Gene3D" id="3.30.530.20">
    <property type="match status" value="1"/>
</dbReference>
<dbReference type="HOGENOM" id="CLU_1711457_0_0_9"/>
<sequence length="153" mass="17476">MDISFSNELIIDCTVARVYEFLRNVENFSSWNYAVMTVEPTGDRKDTYRLTRDLVHSQEIETITVIEARTDQFLHLQAAGGRFDYESKYELKAFENKTILANHVIMKPSGVSGVLLKLLKGNIQREVNNNLSVLKTMMEENGSTNINAKELLL</sequence>
<organism evidence="1 2">
    <name type="scientific">Paenibacillus durus ATCC 35681</name>
    <dbReference type="NCBI Taxonomy" id="1333534"/>
    <lineage>
        <taxon>Bacteria</taxon>
        <taxon>Bacillati</taxon>
        <taxon>Bacillota</taxon>
        <taxon>Bacilli</taxon>
        <taxon>Bacillales</taxon>
        <taxon>Paenibacillaceae</taxon>
        <taxon>Paenibacillus</taxon>
    </lineage>
</organism>
<dbReference type="EMBL" id="CP011114">
    <property type="protein sequence ID" value="AKG37258.1"/>
    <property type="molecule type" value="Genomic_DNA"/>
</dbReference>
<reference evidence="1 2" key="1">
    <citation type="submission" date="2015-03" db="EMBL/GenBank/DDBJ databases">
        <authorList>
            <person name="Abdul Halim M."/>
        </authorList>
    </citation>
    <scope>NUCLEOTIDE SEQUENCE [LARGE SCALE GENOMIC DNA]</scope>
    <source>
        <strain evidence="1 2">ATCC 35681</strain>
    </source>
</reference>
<evidence type="ECO:0000313" key="1">
    <source>
        <dbReference type="EMBL" id="AKG37258.1"/>
    </source>
</evidence>
<evidence type="ECO:0000313" key="2">
    <source>
        <dbReference type="Proteomes" id="UP000034189"/>
    </source>
</evidence>
<dbReference type="AlphaFoldDB" id="A0A0F7FEB5"/>
<protein>
    <recommendedName>
        <fullName evidence="3">Polyketide cyclase</fullName>
    </recommendedName>
</protein>
<proteinExistence type="predicted"/>
<dbReference type="SUPFAM" id="SSF55961">
    <property type="entry name" value="Bet v1-like"/>
    <property type="match status" value="1"/>
</dbReference>
<dbReference type="InterPro" id="IPR023393">
    <property type="entry name" value="START-like_dom_sf"/>
</dbReference>
<evidence type="ECO:0008006" key="3">
    <source>
        <dbReference type="Google" id="ProtNLM"/>
    </source>
</evidence>
<reference evidence="1 2" key="2">
    <citation type="journal article" date="2016" name="Genome Announc.">
        <title>Genome Sequence of a Gram-Positive Diazotroph, Paenibacillus durus Type Strain ATCC 35681.</title>
        <authorList>
            <person name="Halim M.A."/>
            <person name="Rahman A.Y."/>
            <person name="Sim K.S."/>
            <person name="Yam H.C."/>
            <person name="Rahim A.A."/>
            <person name="Ghazali A.H."/>
            <person name="Najimudin N."/>
        </authorList>
    </citation>
    <scope>NUCLEOTIDE SEQUENCE [LARGE SCALE GENOMIC DNA]</scope>
    <source>
        <strain evidence="1 2">ATCC 35681</strain>
    </source>
</reference>
<dbReference type="OrthoDB" id="2605243at2"/>
<dbReference type="Pfam" id="PF10604">
    <property type="entry name" value="Polyketide_cyc2"/>
    <property type="match status" value="1"/>
</dbReference>
<gene>
    <name evidence="1" type="ORF">VK70_24480</name>
</gene>
<dbReference type="PATRIC" id="fig|1333534.5.peg.5356"/>
<name>A0A0F7FEB5_PAEDU</name>
<accession>A0A0F7FEB5</accession>
<dbReference type="InterPro" id="IPR019587">
    <property type="entry name" value="Polyketide_cyclase/dehydratase"/>
</dbReference>
<dbReference type="RefSeq" id="WP_025697262.1">
    <property type="nucleotide sequence ID" value="NZ_ASQQ01000498.1"/>
</dbReference>
<dbReference type="Proteomes" id="UP000034189">
    <property type="component" value="Chromosome"/>
</dbReference>